<dbReference type="SMART" id="SM00248">
    <property type="entry name" value="ANK"/>
    <property type="match status" value="5"/>
</dbReference>
<dbReference type="AlphaFoldDB" id="A0ABD0JVG0"/>
<proteinExistence type="predicted"/>
<dbReference type="EMBL" id="JACVVK020000312">
    <property type="protein sequence ID" value="KAK7479061.1"/>
    <property type="molecule type" value="Genomic_DNA"/>
</dbReference>
<protein>
    <submittedName>
        <fullName evidence="3">Uncharacterized protein</fullName>
    </submittedName>
</protein>
<dbReference type="SUPFAM" id="SSF48403">
    <property type="entry name" value="Ankyrin repeat"/>
    <property type="match status" value="1"/>
</dbReference>
<reference evidence="3 4" key="1">
    <citation type="journal article" date="2023" name="Sci. Data">
        <title>Genome assembly of the Korean intertidal mud-creeper Batillaria attramentaria.</title>
        <authorList>
            <person name="Patra A.K."/>
            <person name="Ho P.T."/>
            <person name="Jun S."/>
            <person name="Lee S.J."/>
            <person name="Kim Y."/>
            <person name="Won Y.J."/>
        </authorList>
    </citation>
    <scope>NUCLEOTIDE SEQUENCE [LARGE SCALE GENOMIC DNA]</scope>
    <source>
        <strain evidence="3">Wonlab-2016</strain>
    </source>
</reference>
<dbReference type="Proteomes" id="UP001519460">
    <property type="component" value="Unassembled WGS sequence"/>
</dbReference>
<dbReference type="InterPro" id="IPR002110">
    <property type="entry name" value="Ankyrin_rpt"/>
</dbReference>
<name>A0ABD0JVG0_9CAEN</name>
<evidence type="ECO:0000313" key="3">
    <source>
        <dbReference type="EMBL" id="KAK7479061.1"/>
    </source>
</evidence>
<keyword evidence="4" id="KW-1185">Reference proteome</keyword>
<keyword evidence="2" id="KW-0040">ANK repeat</keyword>
<evidence type="ECO:0000256" key="1">
    <source>
        <dbReference type="ARBA" id="ARBA00022737"/>
    </source>
</evidence>
<dbReference type="PANTHER" id="PTHR24198:SF165">
    <property type="entry name" value="ANKYRIN REPEAT-CONTAINING PROTEIN-RELATED"/>
    <property type="match status" value="1"/>
</dbReference>
<gene>
    <name evidence="3" type="ORF">BaRGS_00029731</name>
</gene>
<dbReference type="Gene3D" id="1.25.40.20">
    <property type="entry name" value="Ankyrin repeat-containing domain"/>
    <property type="match status" value="1"/>
</dbReference>
<evidence type="ECO:0000256" key="2">
    <source>
        <dbReference type="ARBA" id="ARBA00023043"/>
    </source>
</evidence>
<organism evidence="3 4">
    <name type="scientific">Batillaria attramentaria</name>
    <dbReference type="NCBI Taxonomy" id="370345"/>
    <lineage>
        <taxon>Eukaryota</taxon>
        <taxon>Metazoa</taxon>
        <taxon>Spiralia</taxon>
        <taxon>Lophotrochozoa</taxon>
        <taxon>Mollusca</taxon>
        <taxon>Gastropoda</taxon>
        <taxon>Caenogastropoda</taxon>
        <taxon>Sorbeoconcha</taxon>
        <taxon>Cerithioidea</taxon>
        <taxon>Batillariidae</taxon>
        <taxon>Batillaria</taxon>
    </lineage>
</organism>
<evidence type="ECO:0000313" key="4">
    <source>
        <dbReference type="Proteomes" id="UP001519460"/>
    </source>
</evidence>
<accession>A0ABD0JVG0</accession>
<dbReference type="PANTHER" id="PTHR24198">
    <property type="entry name" value="ANKYRIN REPEAT AND PROTEIN KINASE DOMAIN-CONTAINING PROTEIN"/>
    <property type="match status" value="1"/>
</dbReference>
<dbReference type="InterPro" id="IPR036770">
    <property type="entry name" value="Ankyrin_rpt-contain_sf"/>
</dbReference>
<keyword evidence="1" id="KW-0677">Repeat</keyword>
<comment type="caution">
    <text evidence="3">The sequence shown here is derived from an EMBL/GenBank/DDBJ whole genome shotgun (WGS) entry which is preliminary data.</text>
</comment>
<sequence>MAAAMHEDEEAQFAQSVRDGKWSKVAEFLKKGVRPVLQKWAVRESSRRADWQDIDQHIVPHCTTDHLEIISEHAVKRKLWRLFEYDEFSVINENARRRIVEEFYKQADNDDHPPLTLVVDDQLESLCKTVIKKKFWRSASELLDRNLSDTQRRSIVDAAMENCEHKYFRNEIISRCADDQIEKAFRFALEENMWDALDELMKRGVDTSLRRCAVDKACLEADDCHFDRIIEHADESQLTDVLMEAVKRCSPFSTHALSARVARTSSFSEMLYIWARSFLHVLREFIPDCHWRVDADDCNRIAFTQEAFLSNLSNDALVIPIRERKEFERFAEDVATVLQRVGEENQTDFGIKAEVLKKLLIFLLENKVKSPIVGFVVTLTALQCVNIYLKSAAVRQIVLYCLYNDGWKLLDIMICALSGAWEEVRRWALKEAIDKKQWQIVKVLSDYHLYDDQREWALRVAIREKQMDVVVALADFGLTDDLLMLVHSQVALHAEWDTFLQLCERGVSVRFVRQDLESASVRREGHPSKEATDRYNRRLDQVRNLERQVSKDARSFGSAVARNNWPAVFLHLRNDTNKGKVDIALKAALEDHAYHVVVQLAKHAMDKSQRNSLFPEAIRRRLWGVGRALLERGVNVELCQAALPELLKHRQWVLVARIVEHADLDDSERRKVIDVAMANREESLVLHCIGTLSVELSVMDRETLFKKALAEDLWRVVMRLAEEKDAAGISQRDRAFLTAVESQRWDEADHCQRHGADIDKKDSEGHSLIQQAARKHEWEKVEGLLKIGADQFPLDNEGYSVLHRAVADTQGPFSRPPLKLLIQFQGNINQPDPSGRTPLQSFIEENRIDLIDIALMWGRDVTERDEHGNTALHAVCSTSSETCNLETVISCLVARGCEPLAVNRYGKTMLQRCTEVHNDASRSLIAECIKLGVTTYQPYVEFLFQKRYLHSCRHFFSFKTPFWNAFINGTIVTQYMLYESGSPSSRILLYCYQEYYGFRIFVRHIVVSGKPTVVVSDAEMYEYLKKIAKNPRRLESKCRLVISHFIGVWKKRERERRVMQLPILSDEMKDFVLFSDLLDPDLENSERYKSLMEELRRDAGI</sequence>